<dbReference type="AlphaFoldDB" id="A0A845UDZ3"/>
<evidence type="ECO:0000313" key="2">
    <source>
        <dbReference type="EMBL" id="NDU41679.1"/>
    </source>
</evidence>
<comment type="caution">
    <text evidence="3">The sequence shown here is derived from an EMBL/GenBank/DDBJ whole genome shotgun (WGS) entry which is preliminary data.</text>
</comment>
<organism evidence="3">
    <name type="scientific">Acidithiobacillus ferrianus</name>
    <dbReference type="NCBI Taxonomy" id="2678518"/>
    <lineage>
        <taxon>Bacteria</taxon>
        <taxon>Pseudomonadati</taxon>
        <taxon>Pseudomonadota</taxon>
        <taxon>Acidithiobacillia</taxon>
        <taxon>Acidithiobacillales</taxon>
        <taxon>Acidithiobacillaceae</taxon>
        <taxon>Acidithiobacillus</taxon>
    </lineage>
</organism>
<accession>A0A845UDZ3</accession>
<evidence type="ECO:0000313" key="3">
    <source>
        <dbReference type="EMBL" id="NDU42830.1"/>
    </source>
</evidence>
<dbReference type="InterPro" id="IPR025948">
    <property type="entry name" value="HTH-like_dom"/>
</dbReference>
<dbReference type="EMBL" id="WNJL01000013">
    <property type="protein sequence ID" value="NDU41679.1"/>
    <property type="molecule type" value="Genomic_DNA"/>
</dbReference>
<sequence>MIDRARSQPSVQRQCVLLGVPRSTVYYRPRPRPVDDDLLRRIDHLYTDHLFMGRRQIHRMLRAQGVLVNLKRVQRLMRILGIAAVAPGPHTSKPHPRHPYLLRGMVIDRSNPVWSSNVTYIPMARGLR</sequence>
<dbReference type="PANTHER" id="PTHR46889">
    <property type="entry name" value="TRANSPOSASE INSF FOR INSERTION SEQUENCE IS3B-RELATED"/>
    <property type="match status" value="1"/>
</dbReference>
<dbReference type="InterPro" id="IPR050900">
    <property type="entry name" value="Transposase_IS3/IS150/IS904"/>
</dbReference>
<dbReference type="EMBL" id="WNJL01000040">
    <property type="protein sequence ID" value="NDU43659.1"/>
    <property type="molecule type" value="Genomic_DNA"/>
</dbReference>
<protein>
    <submittedName>
        <fullName evidence="3">IS3 family transposase</fullName>
    </submittedName>
</protein>
<gene>
    <name evidence="2" type="ORF">GL267_03155</name>
    <name evidence="3" type="ORF">GL267_09320</name>
    <name evidence="4" type="ORF">GL267_13820</name>
</gene>
<evidence type="ECO:0000313" key="4">
    <source>
        <dbReference type="EMBL" id="NDU43659.1"/>
    </source>
</evidence>
<dbReference type="PANTHER" id="PTHR46889:SF7">
    <property type="entry name" value="TRANSPOSASE FOR INSERTION SEQUENCE ELEMENT IS904"/>
    <property type="match status" value="1"/>
</dbReference>
<feature type="domain" description="HTH-like" evidence="1">
    <location>
        <begin position="35"/>
        <end position="88"/>
    </location>
</feature>
<dbReference type="EMBL" id="WNJL01000035">
    <property type="protein sequence ID" value="NDU42830.1"/>
    <property type="molecule type" value="Genomic_DNA"/>
</dbReference>
<evidence type="ECO:0000259" key="1">
    <source>
        <dbReference type="Pfam" id="PF13276"/>
    </source>
</evidence>
<reference evidence="3" key="1">
    <citation type="submission" date="2019-11" db="EMBL/GenBank/DDBJ databases">
        <title>Acidithiobacillus ferrianus sp. nov.: a facultatively anaerobic and extremely acidophilic chemolithoautotroph.</title>
        <authorList>
            <person name="Norris P.R."/>
            <person name="Falagan C."/>
            <person name="Moya-Beltran A."/>
            <person name="Castro M."/>
            <person name="Quatrini R."/>
            <person name="Johnson D.B."/>
        </authorList>
    </citation>
    <scope>NUCLEOTIDE SEQUENCE [LARGE SCALE GENOMIC DNA]</scope>
    <source>
        <strain evidence="3">MG</strain>
    </source>
</reference>
<dbReference type="RefSeq" id="WP_163096471.1">
    <property type="nucleotide sequence ID" value="NZ_CP127523.1"/>
</dbReference>
<proteinExistence type="predicted"/>
<name>A0A845UDZ3_9PROT</name>
<dbReference type="Pfam" id="PF13276">
    <property type="entry name" value="HTH_21"/>
    <property type="match status" value="1"/>
</dbReference>